<dbReference type="Pfam" id="PF00550">
    <property type="entry name" value="PP-binding"/>
    <property type="match status" value="8"/>
</dbReference>
<keyword evidence="2" id="KW-0596">Phosphopantetheine</keyword>
<dbReference type="InterPro" id="IPR006162">
    <property type="entry name" value="Ppantetheine_attach_site"/>
</dbReference>
<feature type="domain" description="Carrier" evidence="4">
    <location>
        <begin position="2517"/>
        <end position="2591"/>
    </location>
</feature>
<dbReference type="SUPFAM" id="SSF47336">
    <property type="entry name" value="ACP-like"/>
    <property type="match status" value="8"/>
</dbReference>
<dbReference type="EMBL" id="JAQRFO010000049">
    <property type="protein sequence ID" value="MDC9623363.1"/>
    <property type="molecule type" value="Genomic_DNA"/>
</dbReference>
<feature type="non-terminal residue" evidence="5">
    <location>
        <position position="1"/>
    </location>
</feature>
<dbReference type="InterPro" id="IPR023213">
    <property type="entry name" value="CAT-like_dom_sf"/>
</dbReference>
<dbReference type="InterPro" id="IPR045851">
    <property type="entry name" value="AMP-bd_C_sf"/>
</dbReference>
<evidence type="ECO:0000259" key="4">
    <source>
        <dbReference type="PROSITE" id="PS50075"/>
    </source>
</evidence>
<comment type="caution">
    <text evidence="5">The sequence shown here is derived from an EMBL/GenBank/DDBJ whole genome shotgun (WGS) entry which is preliminary data.</text>
</comment>
<evidence type="ECO:0000313" key="5">
    <source>
        <dbReference type="EMBL" id="MDC9623363.1"/>
    </source>
</evidence>
<dbReference type="InterPro" id="IPR025110">
    <property type="entry name" value="AMP-bd_C"/>
</dbReference>
<sequence length="7985" mass="873245">QEPSLDTQSIHNPEAQALGLTSHHLAYVIYTSGSTGLPKGVAIAHSNTVNFLTWAQRTFNPEELAHTLFATSLNFDLAVYECFAPLVSGGTVHLVPDALSLVTTEQPVSLINTVPSAIAHLIEANAVPVTTRTVNLAGEALKPHVVEHLFAHASIQNVCNLYGPSETTTYSTWIRMNRTEGFVSHIGRPIANTQIYILNPHGQPVPLGVAGEIHIAGAGVARGYLNRPELTAERFLTDPFSADPDARMYKTGDLGRWHPDGNIEYLGRNDFQVKLRGFRIELGEIEAQLMQCRGVREAVVLAREDEPGQKRLIAYLRPLDGVELVPAELRQQLARHLAEYMLPSAFMTLDAFPLTPNGKLDRQALPAPDLSAVVARGYEAPIGEVETALAQIWQNLLGLERVGRHDHFFELGGHSLMIVGLIEQLYDFGWRLDVRSVFAAPVLTEMAQAIQSDASAFVVPPNRIPEGCTVLTPDMLSLVSLSQAEIEAIVEATPGGASNVQDIYPLAPLQEGILFHHLLQAQGDTYLLQSLIAFNTREHLDTFLSALQQVIDRHDILRTAACWQGLAQPVQVVWRQAPLCVNHFTPATADDIPAQLLAHTDPRRHRLDLSRAPLFTADIAHDPAQDEWLLALRFHHLVSDHMTLELIFAEIAQIQQGHAESLPAALPYRNFIAQTLSVPATVHEAYFRDQLADVDAPTAPFGVLTLPGNDEPIAEAHLPLAPALAEAIHAQARRLGVSPGVLFHVAWAQVLAQTSGRDDVVFGSVLLGRLQGVAGAARILGMFINTLPVRVSLAGRSVQEVVQATYRSLTTLLEHEQAPLALAQRCSSVAQPMPLFSTLLNYRHSQTSEANAVETTRAGMRIVATEERTNYPLTLSVDDLGTGFRLTAQTVAGIDPTRVTAYLATAISGLVDALAHNPQRLIRNVPILPPTERQQLLVEFNATQSDFPQDALIHQLFEAQAAHHPDATAVVFEGQSLSYHELNHRANRLAHHLIALGVRPDDRVAICVERSLELLIGLLGILKAGGAYVPLDPAYPAERLAYMLNDAAPVALLTQTTQVDKLIHHIPTVVLDAQESAIAAQSTHNPDAQALGLTSRHLAYVIYTSGSTGLPKGVMVEHRSINRLVINNPYADIGSDDCVAHCANIAFDASTWEIWSALLNGGCLHVVSPSALLDPVRFRDSLVKGQVTALWLTAGLFNEYLGDLEPLFGQLRYLLIGGDVLDPRKIQRAQLAEFQPAHLINGYGPTETTTFATTYTMTSPVDVTRPIPIGCPIANTQIYLLDPYGQPVPLGVAGEIYIAGAGVARGYLNRPELTAERFLADPFSSDPDARMYKTGDLGYWRPDGNLEYLGRNDLQVKLRGFRIELGEIEARLVQCHGVREAVVVAREDEPGHKRLVAYLLPQVGVELVPAELRQQLAQHFAEYMQPSAFMTLDAFPLTPNGKLDRQALPAPDLSAIVTRSYEAPVGEIEIALAQIWQDLLKLEQVGRHDHFFELGGHSLLAVQLAARVRQQLARKLSLPQLFAQPLLTDLAKTLADASAIAQVVIPAADRSQPLTLSFAQQRLWFLGQLDPAASLAYHIPMALRLTGKLDRHLLTRALDRLVARHESLRTRFVLIEGQPCQHIDPADIGFTLSCQDLRPLDLTVRANRVAELTALETQTPFDFVRGPLIRGQLLQLTDEEHILLLTQHHIIADGWSIGVLMHELDALYRAALDGHDDPLPPLSLQYADYAVWQRDWLQGAVLTEQRDFWYSQLQGAPALLALPTDRPRPSVQTYAGNRIPIQLDTALLASLKKLGQRHNTTLFMTMLAAWSIVLTRLSGQDDIVIGTPVANRPHTELENLIGFFVNTLALRVTPGEVPRVADLLAQVRERALAAYAHQDLPFEQVVEALQPERSLSYSPVFQVMLALNNTPPQNLALPGLQLAPVEQVRHSAHFDLTLSLTETEAGLVGDLEYSTDLFDSATIERIVGYLENVLTAMAADATQTVAGLPMLPASERQLLLTDFNATQADFPQDALIHQLFEAQAAHSPDATAVVFEDQSLSYHELNHRANRLAHHLITLGVRPDDRVAICVERSPEQVIGLLAILKAGGAYVPLDPTYPAERLAYMLDDAAPVALLTQTAQVDTLVSPVPTVMLDALAPSLATQPTHNPDAQALGLTSRHLAYVIYTSGSTGQPKGVMVEHRGLSNLIATQQDTLAINPSSRILQFASNSFDAGIWECCMALLAGASLHLAQRTHLLPGTALLETLEAHAITHVLLSPTALAALDAVPVTLQTLIVGGEACPPSLVKRWATGRRMVNAYGPTESTVCAAIYLCDNQEEGAPPIGRPIANTRIYILDPYGQPVPLGVAGEIYIAGAGVARGYLNRPELTAERFPADPFSSDPDARMYKTGDLGRWRSDGNLEYLGRNDFQVKLRGFRIELGEIETQLMQCDGVREAVVLAREDDPGHPRLVAYMQPQAGAELVPAELRQQLAQHLAEYMLPSAFMTLDAFPLTPNGKLDRQALPAPDASAVVTRGYEAPVGEAETILAQIWQDLLGLERVGRHDHFFELGGHSLMIVSLIERLRGFGRRLEVRSVFSAPVLTEIAQSIQDNTDAFAVPPNRIPENCTALTPDMLSLISLSQAEIDAIVGATPGGASNVQDIYPLAPLQEGILFHHLLQAQGDTYLLQSLIAFNTREHLDTFLSALQQVIDRHDILRTAACWQGLAQPVQVVWRQAPLCVNHFTPATADDVPAQLLTHTDPCKHRLDLSRAPLFAADIAHDPAQDEWLLALRFHHLVSDHMTLELIFAEIAQVQQGHAESLPAALPYRNFIAQTLSVPAATHEAYFRTQLADVDTPTAPFGVLTMSGDNESIAEARLPLPLALAEAIRAQARRLRVSPGVLFHVAWAQVLAQTSGHDDVVFGSVLLGRLQGVAGADQILGMFINTLPVRVSLAGRSVQEVVQATYRNLTTLLEHEQAPLALAQRCSGVAQSLPLFSTLLNYRHSQTSGADAVDIPQTGMHIVATGERTNYPLTLSVDDLGTDFHLTTLTVAGIDPARVTAYLVTAISGLVDALVRDPQRLIRDVPILPPQERQQLLVEFNATQTDFPQDALIHQLFEAQAAHRPDAIAVVFEGQSLSYHELNRRANRLAHHLIALGVRPDDRVAICVERSLDLVVGLLGILKAGGAYVPLDPAYPAERLAYMLDDAAPVALLTQTALTDTLVSAIPTIVLDSSEPLLMTQPAHNPDAQSLGLTSRHLAYIIYTSGSTGLPKGVMVEHRSINRLVINNPYADIGSDDCVAHCANIAFDASTWEIWSALLNGGRLHVVAPSALLDPVRFRDSLVKGQVTALWLTAGLFNEYLGDLEPLFGQLRYLLIGGDVLDPRKIQRAQLAECQPAHLINGYGPTETTTFAATYTMTSPVDVTRPIPIGRPIANTQIYLLDPQGQPVPLGVAGEIYIAGAGVARGYLNRPELTAERFLADPFSSDPDARMYKTGDLGYWRPDGNLEYLGRNDFQVKLRGFRIELGEIEARLMQCPGVREAVVLAREDESGHKRLIAYLLPQTGIELVPAELRQQLAQHLAEYMLPSAFMVLDSFPLTPNGKLDRQALPAPDASAVVTRGYEAPLGEIEIALAQIWQDLLRLEQIGRHDHFFELGGHSLLAVQLVARVRQDLARELPLQQLFDLPLLADLAQALSGALATAQIVIPAADRSRLLPLSFAQQRLWFLGQLDPAASLAYHIPVALRLTGQLDRHALITALDRLVARHESLRTRFVLVEGQPCQHIDPADIGFALSCQDLRLLEPAAHTNRITDLAAREAQAPFDFIQGPLIRGQLLQLTDEAHMLLLTQHHIIADGWSIGVLVHELGTLYRAALDGHSDPLPPLSLQYADYAIWQRNWLQATALTEQRDFWCAQLQNAPALLVLPTDRPRPPVQTYAGGRVSFQLDTALLASLKGLGQRHNTTLFMTVLSAWSIVLARLSGQDDIVIGTPVANRPHPELENLIGFFVNTLALRVTPGDAPRVADLLAQVRERALAAYTHQDLPFEQVVEALQPDRSLSYSPVFQVMLVLNNMPAENLVLPDLQLSWVEQAHHSAHFDLTLSLTETEAGLAGDLVYAADLFDPATVERMVSYLENVLTAMVADATQTVAGLPMLSASERQLLLTDFNATQADFPQDVLIHQLFEAQAAHNPDATAIICGEQALSYDELNRRANRLAHHLLAQGVHPDDRVAICLERSPEMVVGLLAILKAGGAYVPLDPAYPAERLAYMLDDAAPVVLLTQTAWINTLASLIPTIVLDTQDASLMAQPDHNPDTQALGLTSRHLAYVIYTSGSTGLPKGVAITHRNTVNFLTWAQRTFSPEELAHTLFATSLNFDLAVYECFTPLLSGGTVHLVPNVLSLLTTEQSVSLINTVPSAIAHLIESDAIPMTTRTVNLAGEALKPHVIEHLFARESIQNVCNLYGPSETTTYSTWVRMSRAEGFVSHIGRPIANTQIYILDSLGHPVPLGVTGEIHIAGAGVARGYLNRPELTAEHFLADPFSADPDARMYKTGDLGRWRSDGNIDYLGRNDFQVKLRGFRIELGEIEVQLMQCRGVREAVVLAREDEPGQKRLVAYLRPLDGVELVPAELRQQLAQRLAEYMLPSAFMTLDAFPLTPNGKLDRQALPAPDASAVVARGYETPVGEAEAILAQIWQDLLGLERVGRYDHFFELGGHSLMIVSLIERLRGCGWLLEVRSVFAAPVLAEMAQSIQDDASAFVVPPNRIPEDCTALTPDMLTLLSLSQTEIEAIVKATPGGASNVQDIYPLAPLQEGILFHHLLQTQGDTYLLQSLLAFDSRKHLDTFLAALQQVIDRHDILRTAACWQGLAQPVQVVWRQAPLCINSFIPATADDIPAQLLAHTDPRRHRLDLSRAPLFAADIAHDPAQDEWLLALRFHHLVSDHMTLALIFTEIAQIQQGNAETLPAALPYRNFIAQTLSVPAATHEAYFRDQLADVNAPTAPFGVLTLPGNDEPITEAQLPLAPALAEAIRAAARRLGVSPGVLFHVAWAQVLAQTSGHDDVVFGSVLLGRLQGGAGADRILGMFINTLPVRVSLAGRSVQEVVQDTYRSLTALLEHEQAPLALAQRCSGMAQSIPLFSALLNYRHSQTSEPDAVNTTWAGMRIVATGERTNYPLTLSVDDLGTGFHLTAQAVTGIDPTRVTAYLVTAISGLVDALIRDPQQLIQNVPILPPTERQQLLVDFNATQADFPQDALIHQLFEVQAARHPDAIAVVFEGQSLSYHELNRRANRLAHHLITLGVHPDDRVAICVERSLELVVGLLGILKAGGAYVPLDPTYPAERLAYMLDDAAPVALLTQTTQVDKLTHHIPTVILDGQEPAMAIQPSHNPDAQALGLTSRHLAYVIYTSGSTGLPKGVMVEHRNVLRLIINNGFADIGPDDCIAHCANVSFDAATWEVWTGLVHGARILLIPEKTLLQPDYFGQRLALEGVSALFLTTALFNQYASLIASSLSGLRYVLFGGEQIDIRPAIHLRADYPPQHLLHVYGPTETTTFATAYEIPFTDSKCKTIPIGHPIANTQIYILDTQGQPVPLGVTGEIHIAGAGVARGYLNRPELTAERFLTDPFSSDPDARMYKTGDLGYWRPDGNLEYLGRNDLQVKLRGFRIELGEIEARLVQCHGVREAVVLAREDEPGHKRLVAYLLPQVGVELVPAELRQQLAQHLAEYMLPNAFMTLDAFPLTPNGKIDRPAFPVPDQSAIVMRGYADPIGETEIALAQIWQDLLGLEQVGRHDHFFELGGHSLLAVQLVARVRQDLARELPLQQLFDQPILIDLAQTLSGAATTAQVVIPAADRSQPLPLSFAQQRLWFLGQLDPAASLAYHIPVALRLTGQLDRHALTTALERLIARHESLRTCFVLVDSQPCQHIAPTDIGFALPYQDLRPLEPAAHTNRIAELASLEAQTLFDFAQGPLIRGQLLQLTDEAHLLLLTLHHIITDGWSIGVLMHELDTLYRAALDGHGDPLPPLPIQYADYAVWQRDWLQGAALTEQRDFWYAQLQDAPALLTLPTDRPRPSVQTYAGGRISFQLDTALLASLKGLGQRHHTTLFMIVLAAWNIVLARLSGQDDIVIGTPVANRPHRELENLIGFFVNTLALRVTLSDTTSIAGLLAQVRERALAAYAHQDLPFEQVVEALQPERNLSYSPIFQVMLALNNTPAQNLTLPGLQLASIEQIHHSAHFDLTLSLTETESGLAGDLEYAADLFDSATVERIVGYLENVLTAMAADATQTIAALPMLSAPERQQLLVDFNTTQTDFPQDALIHQLFEAQAAQHPDAIAVVFEDQVLSYDELNRRANRLAHHLIALGVRPDDRVAICLERSLELVVGLLAILKAGGAYVPLDPAYPTERLAYMLNDAAPVVLLTQAAQVGTLASTVPTVVLDTQDPSLMAQPPHNPDTQALGLTSHHLAYVIYTSGSTGLPKGVMVEHRNVLRLIINNGFADIGPDDCIAHCANIAFDASTWEIWSALLNGGRLHVVSPSVLLDPVRFCDSLVKGQVTALWLTAGLFNEYLSDLKPLFGQLRYLLIGGDVLDPRKIRRAQLAGSQPTHLINGYGPTETTTFAATYAIASPVDVTRSIPIGRPIANTQIYILDPQGQPVPLGVAGEIHIAGAGVARGYLNRPELTAERFPADPFSADPDARMYRTGDLGRWHPDGNIDYLGRNDFQVKLRGFRIELGEIEARLTQCCGVREAVVLAREDEPGQKRLIAYLRPQVGVELVPAELRQQLAQHLAEYMLPSAFMTLDTFPLTPNGKLDRQALPAPDSSAVIARGYEAPVGEAETSLAQIWQDLLGLEQVGRYDHFFELGGHSLMIVSLIERLRDLDWRLDVRSVFAAPVLAEMAQAVQGDADTFVVPPNRIPAGCTALTPDMLPLISLSQAEIESIVGTIPGGASNVQDIYPLAPLQEGILFHHLLQAQGDTYLLQSLIAFDTRERLDTFLAALQQVIDRHDILRTAACWQDLTQPVQVVWRQAPLGINLFTPATADDVPAQLRAHTDPHLHRLNLSRAPLFAADIAHDPAQNEWLLALRFHHLVSDHMTLELIFAEIAQIQQGHTDTLPAALPYRNFIAQTLNVPVTSHEAYFRTQLADVDAPTAPFGVLTMPSDSQPVAEARLPLAPALAETIRVQARRLGVSPSVLFHVAWAQVLAQTSGRDDVVFGSVLLGRLQGVAGADRILGMFINTLPMRVSLADCSVQEVVQATYRSLTTLLEHEQAPLALAQRSSGVAQPMPLFSALLNYRHSQIDKADAIDTTWAGMRIVAIEERTNYPLTLSVDDLGVGFHLTAQTVAGIDPARVTAYLATAINGLVDALIRDPQRLILQVPILPASEQQQIVVDFNATQADFPQDALIHQLFEAQAAHNPAATAVVCGEQALSYGELNRRANRLAHHLIALGVRPDDRVAICVERSPEMVVGLLGILKAGGAYVPLDPAYPTERLAYMLNDAAPVALLTQMAWIDTLASPVPTVVLDAQEPALAAQLADNPESQTLGLTSRHLAYVIYTSGSTGLPKGVAIAHCNTVNFLTWAQRTFSPEELAHTLFATSLNFDLAVYECFAPLVSGGTVHLIPDALSLITTEQPVSLINTVPSAIAHLIEAKAVPITARTVNLAGEALKPHVVEHLFAHSSVQDVCNLYGPSETTTYSTWIRMNRAEGFVSHIGRPIANTQIYILDSLGQPVPLGVAGEIHIAGAGVARGYLNRPELTAERFLADPFSPTSGGRMYKTGDLGRWRPDGNIDYLGRNDFQIKLRGFRIELGEIETQLMQCHGVREAIVLTREDEPGHKRLIAYVRPQDGVELVPAELRQQLAQHLAEYMLPSAFMTLESFPLTPNGKLDRQAFPAPDSSAVVARGYESPQGRIETALAQIWQDLLELVRIGRHDHFFELGGHSLMVVQLITRIKAKFLVDIPLTSLFLSPKLAEQANIIFSAQMNAVGENDIESIQNSLDLMSTEELLAMLDGDNNRGDNNQ</sequence>
<dbReference type="Gene3D" id="3.30.559.30">
    <property type="entry name" value="Nonribosomal peptide synthetase, condensation domain"/>
    <property type="match status" value="7"/>
</dbReference>
<dbReference type="Gene3D" id="2.30.38.10">
    <property type="entry name" value="Luciferase, Domain 3"/>
    <property type="match status" value="5"/>
</dbReference>
<dbReference type="NCBIfam" id="NF004282">
    <property type="entry name" value="PRK05691.1"/>
    <property type="match status" value="13"/>
</dbReference>
<dbReference type="InterPro" id="IPR036736">
    <property type="entry name" value="ACP-like_sf"/>
</dbReference>
<dbReference type="CDD" id="cd17652">
    <property type="entry name" value="A_NRPS_CmdD_like"/>
    <property type="match status" value="1"/>
</dbReference>
<dbReference type="Gene3D" id="3.40.50.980">
    <property type="match status" value="10"/>
</dbReference>
<dbReference type="NCBIfam" id="NF003417">
    <property type="entry name" value="PRK04813.1"/>
    <property type="match status" value="8"/>
</dbReference>
<evidence type="ECO:0000256" key="1">
    <source>
        <dbReference type="ARBA" id="ARBA00001957"/>
    </source>
</evidence>
<dbReference type="InterPro" id="IPR020806">
    <property type="entry name" value="PKS_PP-bd"/>
</dbReference>
<dbReference type="SUPFAM" id="SSF52777">
    <property type="entry name" value="CoA-dependent acyltransferases"/>
    <property type="match status" value="14"/>
</dbReference>
<feature type="domain" description="Carrier" evidence="4">
    <location>
        <begin position="7871"/>
        <end position="7946"/>
    </location>
</feature>
<accession>A0ABT5M6M6</accession>
<evidence type="ECO:0000313" key="6">
    <source>
        <dbReference type="Proteomes" id="UP001214757"/>
    </source>
</evidence>
<dbReference type="InterPro" id="IPR009081">
    <property type="entry name" value="PP-bd_ACP"/>
</dbReference>
<feature type="domain" description="Carrier" evidence="4">
    <location>
        <begin position="6798"/>
        <end position="6872"/>
    </location>
</feature>
<dbReference type="InterPro" id="IPR010071">
    <property type="entry name" value="AA_adenyl_dom"/>
</dbReference>
<dbReference type="Pfam" id="PF00668">
    <property type="entry name" value="Condensation"/>
    <property type="match status" value="7"/>
</dbReference>
<feature type="domain" description="Carrier" evidence="4">
    <location>
        <begin position="5735"/>
        <end position="5810"/>
    </location>
</feature>
<dbReference type="InterPro" id="IPR001242">
    <property type="entry name" value="Condensation_dom"/>
</dbReference>
<evidence type="ECO:0000256" key="3">
    <source>
        <dbReference type="ARBA" id="ARBA00022553"/>
    </source>
</evidence>
<proteinExistence type="predicted"/>
<dbReference type="CDD" id="cd12117">
    <property type="entry name" value="A_NRPS_Srf_like"/>
    <property type="match status" value="4"/>
</dbReference>
<reference evidence="5 6" key="1">
    <citation type="submission" date="2023-02" db="EMBL/GenBank/DDBJ databases">
        <title>Entomopathogenic bacteria.</title>
        <authorList>
            <person name="Machado R.A."/>
        </authorList>
    </citation>
    <scope>NUCLEOTIDE SEQUENCE [LARGE SCALE GENOMIC DNA]</scope>
    <source>
        <strain evidence="5 6">XENO-7</strain>
    </source>
</reference>
<dbReference type="CDD" id="cd19544">
    <property type="entry name" value="E-C_NRPS"/>
    <property type="match status" value="4"/>
</dbReference>
<dbReference type="NCBIfam" id="TIGR01733">
    <property type="entry name" value="AA-adenyl-dom"/>
    <property type="match status" value="8"/>
</dbReference>
<organism evidence="5 6">
    <name type="scientific">Xenorhabdus aichiensis</name>
    <dbReference type="NCBI Taxonomy" id="3025874"/>
    <lineage>
        <taxon>Bacteria</taxon>
        <taxon>Pseudomonadati</taxon>
        <taxon>Pseudomonadota</taxon>
        <taxon>Gammaproteobacteria</taxon>
        <taxon>Enterobacterales</taxon>
        <taxon>Morganellaceae</taxon>
        <taxon>Xenorhabdus</taxon>
    </lineage>
</organism>
<evidence type="ECO:0000256" key="2">
    <source>
        <dbReference type="ARBA" id="ARBA00022450"/>
    </source>
</evidence>
<dbReference type="CDD" id="cd19531">
    <property type="entry name" value="LCL_NRPS-like"/>
    <property type="match status" value="3"/>
</dbReference>
<dbReference type="InterPro" id="IPR042099">
    <property type="entry name" value="ANL_N_sf"/>
</dbReference>
<name>A0ABT5M6M6_9GAMM</name>
<dbReference type="Proteomes" id="UP001214757">
    <property type="component" value="Unassembled WGS sequence"/>
</dbReference>
<dbReference type="Gene3D" id="3.40.50.12780">
    <property type="entry name" value="N-terminal domain of ligase-like"/>
    <property type="match status" value="3"/>
</dbReference>
<dbReference type="PROSITE" id="PS00455">
    <property type="entry name" value="AMP_BINDING"/>
    <property type="match status" value="8"/>
</dbReference>
<dbReference type="Pfam" id="PF00501">
    <property type="entry name" value="AMP-binding"/>
    <property type="match status" value="8"/>
</dbReference>
<feature type="domain" description="Carrier" evidence="4">
    <location>
        <begin position="3600"/>
        <end position="3675"/>
    </location>
</feature>
<dbReference type="Gene3D" id="3.30.300.30">
    <property type="match status" value="8"/>
</dbReference>
<feature type="domain" description="Carrier" evidence="4">
    <location>
        <begin position="1463"/>
        <end position="1538"/>
    </location>
</feature>
<protein>
    <submittedName>
        <fullName evidence="5">Non-ribosomal peptide synthase/polyketide synthase</fullName>
    </submittedName>
</protein>
<feature type="domain" description="Carrier" evidence="4">
    <location>
        <begin position="4653"/>
        <end position="4727"/>
    </location>
</feature>
<gene>
    <name evidence="5" type="ORF">PSI22_17390</name>
</gene>
<dbReference type="Pfam" id="PF13193">
    <property type="entry name" value="AMP-binding_C"/>
    <property type="match status" value="8"/>
</dbReference>
<dbReference type="InterPro" id="IPR000873">
    <property type="entry name" value="AMP-dep_synth/lig_dom"/>
</dbReference>
<dbReference type="PANTHER" id="PTHR45527:SF1">
    <property type="entry name" value="FATTY ACID SYNTHASE"/>
    <property type="match status" value="1"/>
</dbReference>
<dbReference type="SUPFAM" id="SSF56801">
    <property type="entry name" value="Acetyl-CoA synthetase-like"/>
    <property type="match status" value="8"/>
</dbReference>
<dbReference type="Gene3D" id="3.30.559.10">
    <property type="entry name" value="Chloramphenicol acetyltransferase-like domain"/>
    <property type="match status" value="7"/>
</dbReference>
<keyword evidence="6" id="KW-1185">Reference proteome</keyword>
<dbReference type="SMART" id="SM00823">
    <property type="entry name" value="PKS_PP"/>
    <property type="match status" value="6"/>
</dbReference>
<dbReference type="PROSITE" id="PS50075">
    <property type="entry name" value="CARRIER"/>
    <property type="match status" value="8"/>
</dbReference>
<dbReference type="PROSITE" id="PS00012">
    <property type="entry name" value="PHOSPHOPANTETHEINE"/>
    <property type="match status" value="5"/>
</dbReference>
<comment type="cofactor">
    <cofactor evidence="1">
        <name>pantetheine 4'-phosphate</name>
        <dbReference type="ChEBI" id="CHEBI:47942"/>
    </cofactor>
</comment>
<keyword evidence="3" id="KW-0597">Phosphoprotein</keyword>
<dbReference type="InterPro" id="IPR020845">
    <property type="entry name" value="AMP-binding_CS"/>
</dbReference>
<dbReference type="PANTHER" id="PTHR45527">
    <property type="entry name" value="NONRIBOSOMAL PEPTIDE SYNTHETASE"/>
    <property type="match status" value="1"/>
</dbReference>
<dbReference type="Gene3D" id="1.10.1200.10">
    <property type="entry name" value="ACP-like"/>
    <property type="match status" value="8"/>
</dbReference>
<feature type="domain" description="Carrier" evidence="4">
    <location>
        <begin position="380"/>
        <end position="454"/>
    </location>
</feature>